<keyword evidence="4" id="KW-0676">Redox-active center</keyword>
<keyword evidence="5" id="KW-0812">Transmembrane</keyword>
<evidence type="ECO:0000256" key="4">
    <source>
        <dbReference type="ARBA" id="ARBA00023284"/>
    </source>
</evidence>
<dbReference type="Gene3D" id="3.40.30.10">
    <property type="entry name" value="Glutaredoxin"/>
    <property type="match status" value="1"/>
</dbReference>
<dbReference type="AlphaFoldDB" id="A0A5M6ZJF4"/>
<keyword evidence="5" id="KW-1133">Transmembrane helix</keyword>
<accession>A0A5M6ZJF4</accession>
<dbReference type="PANTHER" id="PTHR42852">
    <property type="entry name" value="THIOL:DISULFIDE INTERCHANGE PROTEIN DSBE"/>
    <property type="match status" value="1"/>
</dbReference>
<reference evidence="7 8" key="1">
    <citation type="submission" date="2019-09" db="EMBL/GenBank/DDBJ databases">
        <authorList>
            <person name="Kevbrin V."/>
            <person name="Grouzdev D.S."/>
        </authorList>
    </citation>
    <scope>NUCLEOTIDE SEQUENCE [LARGE SCALE GENOMIC DNA]</scope>
    <source>
        <strain evidence="7 8">G-192</strain>
    </source>
</reference>
<comment type="subcellular location">
    <subcellularLocation>
        <location evidence="1">Cell envelope</location>
    </subcellularLocation>
</comment>
<feature type="domain" description="Thioredoxin" evidence="6">
    <location>
        <begin position="33"/>
        <end position="169"/>
    </location>
</feature>
<protein>
    <submittedName>
        <fullName evidence="7">DsbE family thiol:disulfide interchange protein</fullName>
    </submittedName>
</protein>
<keyword evidence="3" id="KW-1015">Disulfide bond</keyword>
<dbReference type="SUPFAM" id="SSF52833">
    <property type="entry name" value="Thioredoxin-like"/>
    <property type="match status" value="1"/>
</dbReference>
<dbReference type="EMBL" id="VWOJ01000002">
    <property type="protein sequence ID" value="KAA5803874.1"/>
    <property type="molecule type" value="Genomic_DNA"/>
</dbReference>
<dbReference type="NCBIfam" id="TIGR00385">
    <property type="entry name" value="dsbE"/>
    <property type="match status" value="1"/>
</dbReference>
<dbReference type="InterPro" id="IPR050553">
    <property type="entry name" value="Thioredoxin_ResA/DsbE_sf"/>
</dbReference>
<feature type="transmembrane region" description="Helical" evidence="5">
    <location>
        <begin position="6"/>
        <end position="27"/>
    </location>
</feature>
<dbReference type="GO" id="GO:0016209">
    <property type="term" value="F:antioxidant activity"/>
    <property type="evidence" value="ECO:0007669"/>
    <property type="project" value="InterPro"/>
</dbReference>
<dbReference type="GO" id="GO:0015036">
    <property type="term" value="F:disulfide oxidoreductase activity"/>
    <property type="evidence" value="ECO:0007669"/>
    <property type="project" value="InterPro"/>
</dbReference>
<dbReference type="InterPro" id="IPR013766">
    <property type="entry name" value="Thioredoxin_domain"/>
</dbReference>
<name>A0A5M6ZJF4_9PROT</name>
<keyword evidence="5" id="KW-0472">Membrane</keyword>
<dbReference type="InterPro" id="IPR017937">
    <property type="entry name" value="Thioredoxin_CS"/>
</dbReference>
<dbReference type="GO" id="GO:0017004">
    <property type="term" value="P:cytochrome complex assembly"/>
    <property type="evidence" value="ECO:0007669"/>
    <property type="project" value="UniProtKB-KW"/>
</dbReference>
<dbReference type="InterPro" id="IPR036249">
    <property type="entry name" value="Thioredoxin-like_sf"/>
</dbReference>
<keyword evidence="8" id="KW-1185">Reference proteome</keyword>
<comment type="caution">
    <text evidence="7">The sequence shown here is derived from an EMBL/GenBank/DDBJ whole genome shotgun (WGS) entry which is preliminary data.</text>
</comment>
<keyword evidence="2" id="KW-0201">Cytochrome c-type biogenesis</keyword>
<evidence type="ECO:0000313" key="7">
    <source>
        <dbReference type="EMBL" id="KAA5803874.1"/>
    </source>
</evidence>
<dbReference type="Proteomes" id="UP000325122">
    <property type="component" value="Unassembled WGS sequence"/>
</dbReference>
<dbReference type="Pfam" id="PF00578">
    <property type="entry name" value="AhpC-TSA"/>
    <property type="match status" value="1"/>
</dbReference>
<evidence type="ECO:0000256" key="1">
    <source>
        <dbReference type="ARBA" id="ARBA00004196"/>
    </source>
</evidence>
<evidence type="ECO:0000256" key="2">
    <source>
        <dbReference type="ARBA" id="ARBA00022748"/>
    </source>
</evidence>
<evidence type="ECO:0000256" key="3">
    <source>
        <dbReference type="ARBA" id="ARBA00023157"/>
    </source>
</evidence>
<dbReference type="RefSeq" id="WP_150023142.1">
    <property type="nucleotide sequence ID" value="NZ_VWOJ01000002.1"/>
</dbReference>
<dbReference type="PANTHER" id="PTHR42852:SF6">
    <property type="entry name" value="THIOL:DISULFIDE INTERCHANGE PROTEIN DSBE"/>
    <property type="match status" value="1"/>
</dbReference>
<evidence type="ECO:0000256" key="5">
    <source>
        <dbReference type="SAM" id="Phobius"/>
    </source>
</evidence>
<evidence type="ECO:0000313" key="8">
    <source>
        <dbReference type="Proteomes" id="UP000325122"/>
    </source>
</evidence>
<gene>
    <name evidence="7" type="ORF">F1654_08735</name>
</gene>
<sequence length="187" mass="20293">MNRLVVWAPLAVIAVLIAVFAIALLAPSPGHDSHEGRPLPDMPLQPFPGGRGAYVPDAVEGPYLLNVWGSWCPPCRVEHPVLMALHDSGAPIYGIVYRDRPERALAFLDELGDPFAGLANDPEGRAAFELGVTGAPETFVIDGEGRIQARWRGAVTDVVWLRHLEPAWRAAGGAPVDHESLREASRW</sequence>
<evidence type="ECO:0000259" key="6">
    <source>
        <dbReference type="PROSITE" id="PS51352"/>
    </source>
</evidence>
<organism evidence="7 8">
    <name type="scientific">Alkalicaulis satelles</name>
    <dbReference type="NCBI Taxonomy" id="2609175"/>
    <lineage>
        <taxon>Bacteria</taxon>
        <taxon>Pseudomonadati</taxon>
        <taxon>Pseudomonadota</taxon>
        <taxon>Alphaproteobacteria</taxon>
        <taxon>Maricaulales</taxon>
        <taxon>Maricaulaceae</taxon>
        <taxon>Alkalicaulis</taxon>
    </lineage>
</organism>
<dbReference type="InterPro" id="IPR000866">
    <property type="entry name" value="AhpC/TSA"/>
</dbReference>
<dbReference type="InterPro" id="IPR004799">
    <property type="entry name" value="Periplasmic_diS_OxRdtase_DsbE"/>
</dbReference>
<dbReference type="PROSITE" id="PS51352">
    <property type="entry name" value="THIOREDOXIN_2"/>
    <property type="match status" value="1"/>
</dbReference>
<dbReference type="GO" id="GO:0030288">
    <property type="term" value="C:outer membrane-bounded periplasmic space"/>
    <property type="evidence" value="ECO:0007669"/>
    <property type="project" value="InterPro"/>
</dbReference>
<dbReference type="PROSITE" id="PS00194">
    <property type="entry name" value="THIOREDOXIN_1"/>
    <property type="match status" value="1"/>
</dbReference>
<proteinExistence type="predicted"/>